<dbReference type="Pfam" id="PF00293">
    <property type="entry name" value="NUDIX"/>
    <property type="match status" value="1"/>
</dbReference>
<feature type="domain" description="Nudix hydrolase" evidence="8">
    <location>
        <begin position="196"/>
        <end position="292"/>
    </location>
</feature>
<dbReference type="GO" id="GO:0051539">
    <property type="term" value="F:4 iron, 4 sulfur cluster binding"/>
    <property type="evidence" value="ECO:0007669"/>
    <property type="project" value="UniProtKB-KW"/>
</dbReference>
<keyword evidence="1" id="KW-0813">Transport</keyword>
<dbReference type="InterPro" id="IPR000086">
    <property type="entry name" value="NUDIX_hydrolase_dom"/>
</dbReference>
<dbReference type="InterPro" id="IPR011576">
    <property type="entry name" value="Pyridox_Oxase_N"/>
</dbReference>
<sequence length="292" mass="33544">MDYIKLLVEDIHSVTMATINSEGKPITRIIDLMLYDKEGIYFLTARGKSFYQELMDQEYISLTGLKGKVSFSLSGKVKNIGSHKLDEIFLKNTYMQSIYPEETRKALDVFCLYEASGEYFDISDPAHIKRAPITINSKEHGAYYTITNRCIHCGKCETICPQRCIHNEVIDVSQCLHCGACLEICPVQAIEFKGVKKRRKEDVCLMNMCMIEDDKGHVLVQNKVNDSYTGITFPGGHIEKEEIFKDAMIREVKEETGLTIKNPYLCGLYHWNKHSIHNIILVCYEMTIVKWK</sequence>
<dbReference type="PANTHER" id="PTHR42859:SF10">
    <property type="entry name" value="DIMETHYLSULFOXIDE REDUCTASE CHAIN B"/>
    <property type="match status" value="1"/>
</dbReference>
<dbReference type="GO" id="GO:0016787">
    <property type="term" value="F:hydrolase activity"/>
    <property type="evidence" value="ECO:0007669"/>
    <property type="project" value="InterPro"/>
</dbReference>
<evidence type="ECO:0000259" key="7">
    <source>
        <dbReference type="PROSITE" id="PS51379"/>
    </source>
</evidence>
<keyword evidence="12" id="KW-1185">Reference proteome</keyword>
<reference evidence="9 12" key="1">
    <citation type="submission" date="2021-06" db="EMBL/GenBank/DDBJ databases">
        <title>Collection of gut derived symbiotic bacterial strains cultured from healthy donors.</title>
        <authorList>
            <person name="Lin H."/>
            <person name="Littmann E."/>
            <person name="Pamer E.G."/>
        </authorList>
    </citation>
    <scope>NUCLEOTIDE SEQUENCE</scope>
    <source>
        <strain evidence="10 12">MSK.21.70</strain>
        <strain evidence="9">MSK.21.82</strain>
    </source>
</reference>
<dbReference type="InterPro" id="IPR017896">
    <property type="entry name" value="4Fe4S_Fe-S-bd"/>
</dbReference>
<dbReference type="AlphaFoldDB" id="A0AAW4MVK1"/>
<dbReference type="PANTHER" id="PTHR42859">
    <property type="entry name" value="OXIDOREDUCTASE"/>
    <property type="match status" value="1"/>
</dbReference>
<dbReference type="PROSITE" id="PS51462">
    <property type="entry name" value="NUDIX"/>
    <property type="match status" value="1"/>
</dbReference>
<evidence type="ECO:0000313" key="10">
    <source>
        <dbReference type="EMBL" id="MBV3391858.1"/>
    </source>
</evidence>
<evidence type="ECO:0000313" key="9">
    <source>
        <dbReference type="EMBL" id="MBV3381834.1"/>
    </source>
</evidence>
<dbReference type="InterPro" id="IPR020084">
    <property type="entry name" value="NUDIX_hydrolase_CS"/>
</dbReference>
<keyword evidence="3" id="KW-0479">Metal-binding</keyword>
<gene>
    <name evidence="9" type="ORF">KSV97_01040</name>
    <name evidence="10" type="ORF">KSW06_01050</name>
</gene>
<feature type="domain" description="4Fe-4S ferredoxin-type" evidence="7">
    <location>
        <begin position="166"/>
        <end position="195"/>
    </location>
</feature>
<dbReference type="Proteomes" id="UP001197492">
    <property type="component" value="Unassembled WGS sequence"/>
</dbReference>
<comment type="caution">
    <text evidence="9">The sequence shown here is derived from an EMBL/GenBank/DDBJ whole genome shotgun (WGS) entry which is preliminary data.</text>
</comment>
<dbReference type="Pfam" id="PF01243">
    <property type="entry name" value="PNPOx_N"/>
    <property type="match status" value="1"/>
</dbReference>
<proteinExistence type="predicted"/>
<dbReference type="PROSITE" id="PS51379">
    <property type="entry name" value="4FE4S_FER_2"/>
    <property type="match status" value="2"/>
</dbReference>
<keyword evidence="2" id="KW-0004">4Fe-4S</keyword>
<dbReference type="InterPro" id="IPR050294">
    <property type="entry name" value="RnfB_subfamily"/>
</dbReference>
<evidence type="ECO:0000256" key="5">
    <source>
        <dbReference type="ARBA" id="ARBA00023004"/>
    </source>
</evidence>
<dbReference type="PROSITE" id="PS00893">
    <property type="entry name" value="NUDIX_BOX"/>
    <property type="match status" value="1"/>
</dbReference>
<organism evidence="9 11">
    <name type="scientific">Catenibacterium mitsuokai</name>
    <dbReference type="NCBI Taxonomy" id="100886"/>
    <lineage>
        <taxon>Bacteria</taxon>
        <taxon>Bacillati</taxon>
        <taxon>Bacillota</taxon>
        <taxon>Erysipelotrichia</taxon>
        <taxon>Erysipelotrichales</taxon>
        <taxon>Coprobacillaceae</taxon>
        <taxon>Catenibacterium</taxon>
    </lineage>
</organism>
<accession>A0AAW4MVK1</accession>
<evidence type="ECO:0000256" key="1">
    <source>
        <dbReference type="ARBA" id="ARBA00022448"/>
    </source>
</evidence>
<dbReference type="CDD" id="cd18875">
    <property type="entry name" value="NUDIX_Hydrolase"/>
    <property type="match status" value="1"/>
</dbReference>
<dbReference type="GO" id="GO:0046872">
    <property type="term" value="F:metal ion binding"/>
    <property type="evidence" value="ECO:0007669"/>
    <property type="project" value="UniProtKB-KW"/>
</dbReference>
<keyword evidence="6" id="KW-0411">Iron-sulfur</keyword>
<dbReference type="EMBL" id="JAHOEL010000003">
    <property type="protein sequence ID" value="MBV3391858.1"/>
    <property type="molecule type" value="Genomic_DNA"/>
</dbReference>
<evidence type="ECO:0000256" key="4">
    <source>
        <dbReference type="ARBA" id="ARBA00022982"/>
    </source>
</evidence>
<evidence type="ECO:0000256" key="2">
    <source>
        <dbReference type="ARBA" id="ARBA00022485"/>
    </source>
</evidence>
<keyword evidence="4" id="KW-0249">Electron transport</keyword>
<evidence type="ECO:0000256" key="3">
    <source>
        <dbReference type="ARBA" id="ARBA00022723"/>
    </source>
</evidence>
<dbReference type="EMBL" id="JAHOEF010000003">
    <property type="protein sequence ID" value="MBV3381834.1"/>
    <property type="molecule type" value="Genomic_DNA"/>
</dbReference>
<evidence type="ECO:0000256" key="6">
    <source>
        <dbReference type="ARBA" id="ARBA00023014"/>
    </source>
</evidence>
<dbReference type="PROSITE" id="PS00198">
    <property type="entry name" value="4FE4S_FER_1"/>
    <property type="match status" value="1"/>
</dbReference>
<evidence type="ECO:0000313" key="11">
    <source>
        <dbReference type="Proteomes" id="UP001196408"/>
    </source>
</evidence>
<evidence type="ECO:0000259" key="8">
    <source>
        <dbReference type="PROSITE" id="PS51462"/>
    </source>
</evidence>
<feature type="domain" description="4Fe-4S ferredoxin-type" evidence="7">
    <location>
        <begin position="141"/>
        <end position="165"/>
    </location>
</feature>
<dbReference type="Proteomes" id="UP001196408">
    <property type="component" value="Unassembled WGS sequence"/>
</dbReference>
<protein>
    <submittedName>
        <fullName evidence="9">NUDIX domain-containing protein</fullName>
    </submittedName>
</protein>
<name>A0AAW4MVK1_9FIRM</name>
<dbReference type="RefSeq" id="WP_217746932.1">
    <property type="nucleotide sequence ID" value="NZ_JAHOEB010000003.1"/>
</dbReference>
<dbReference type="InterPro" id="IPR017900">
    <property type="entry name" value="4Fe4S_Fe_S_CS"/>
</dbReference>
<dbReference type="Pfam" id="PF00037">
    <property type="entry name" value="Fer4"/>
    <property type="match status" value="2"/>
</dbReference>
<keyword evidence="5" id="KW-0408">Iron</keyword>
<evidence type="ECO:0000313" key="12">
    <source>
        <dbReference type="Proteomes" id="UP001197492"/>
    </source>
</evidence>